<name>A0A6G1JF05_9PLEO</name>
<protein>
    <submittedName>
        <fullName evidence="1">Uncharacterized protein</fullName>
    </submittedName>
</protein>
<accession>A0A6G1JF05</accession>
<dbReference type="AlphaFoldDB" id="A0A6G1JF05"/>
<evidence type="ECO:0000313" key="1">
    <source>
        <dbReference type="EMBL" id="KAF2689018.1"/>
    </source>
</evidence>
<feature type="non-terminal residue" evidence="1">
    <location>
        <position position="1"/>
    </location>
</feature>
<sequence length="143" mass="16084">TPTIDDLRRDNILWYKLHVFMYDLRHFRSNNACGSRLDAVVSEKYIGAPYFSVVESAKVLNTIINSATMEKLKDAIDKYFGERLAARLKGRMEETGDYRVCAAHDLAPIFEQAFRVNGRDLGMNKEFFEIGGEGALGALDKGG</sequence>
<feature type="non-terminal residue" evidence="1">
    <location>
        <position position="143"/>
    </location>
</feature>
<dbReference type="Proteomes" id="UP000799291">
    <property type="component" value="Unassembled WGS sequence"/>
</dbReference>
<keyword evidence="2" id="KW-1185">Reference proteome</keyword>
<dbReference type="EMBL" id="MU005572">
    <property type="protein sequence ID" value="KAF2689018.1"/>
    <property type="molecule type" value="Genomic_DNA"/>
</dbReference>
<dbReference type="OrthoDB" id="2740448at2759"/>
<evidence type="ECO:0000313" key="2">
    <source>
        <dbReference type="Proteomes" id="UP000799291"/>
    </source>
</evidence>
<gene>
    <name evidence="1" type="ORF">K458DRAFT_261900</name>
</gene>
<proteinExistence type="predicted"/>
<reference evidence="1" key="1">
    <citation type="journal article" date="2020" name="Stud. Mycol.">
        <title>101 Dothideomycetes genomes: a test case for predicting lifestyles and emergence of pathogens.</title>
        <authorList>
            <person name="Haridas S."/>
            <person name="Albert R."/>
            <person name="Binder M."/>
            <person name="Bloem J."/>
            <person name="Labutti K."/>
            <person name="Salamov A."/>
            <person name="Andreopoulos B."/>
            <person name="Baker S."/>
            <person name="Barry K."/>
            <person name="Bills G."/>
            <person name="Bluhm B."/>
            <person name="Cannon C."/>
            <person name="Castanera R."/>
            <person name="Culley D."/>
            <person name="Daum C."/>
            <person name="Ezra D."/>
            <person name="Gonzalez J."/>
            <person name="Henrissat B."/>
            <person name="Kuo A."/>
            <person name="Liang C."/>
            <person name="Lipzen A."/>
            <person name="Lutzoni F."/>
            <person name="Magnuson J."/>
            <person name="Mondo S."/>
            <person name="Nolan M."/>
            <person name="Ohm R."/>
            <person name="Pangilinan J."/>
            <person name="Park H.-J."/>
            <person name="Ramirez L."/>
            <person name="Alfaro M."/>
            <person name="Sun H."/>
            <person name="Tritt A."/>
            <person name="Yoshinaga Y."/>
            <person name="Zwiers L.-H."/>
            <person name="Turgeon B."/>
            <person name="Goodwin S."/>
            <person name="Spatafora J."/>
            <person name="Crous P."/>
            <person name="Grigoriev I."/>
        </authorList>
    </citation>
    <scope>NUCLEOTIDE SEQUENCE</scope>
    <source>
        <strain evidence="1">CBS 122367</strain>
    </source>
</reference>
<organism evidence="1 2">
    <name type="scientific">Lentithecium fluviatile CBS 122367</name>
    <dbReference type="NCBI Taxonomy" id="1168545"/>
    <lineage>
        <taxon>Eukaryota</taxon>
        <taxon>Fungi</taxon>
        <taxon>Dikarya</taxon>
        <taxon>Ascomycota</taxon>
        <taxon>Pezizomycotina</taxon>
        <taxon>Dothideomycetes</taxon>
        <taxon>Pleosporomycetidae</taxon>
        <taxon>Pleosporales</taxon>
        <taxon>Massarineae</taxon>
        <taxon>Lentitheciaceae</taxon>
        <taxon>Lentithecium</taxon>
    </lineage>
</organism>